<dbReference type="STRING" id="133385.A0A2T9YNI4"/>
<comment type="caution">
    <text evidence="3">The sequence shown here is derived from an EMBL/GenBank/DDBJ whole genome shotgun (WGS) entry which is preliminary data.</text>
</comment>
<keyword evidence="1" id="KW-0862">Zinc</keyword>
<dbReference type="Proteomes" id="UP000245383">
    <property type="component" value="Unassembled WGS sequence"/>
</dbReference>
<protein>
    <recommendedName>
        <fullName evidence="2">CCHC-type domain-containing protein</fullName>
    </recommendedName>
</protein>
<dbReference type="InterPro" id="IPR001878">
    <property type="entry name" value="Znf_CCHC"/>
</dbReference>
<proteinExistence type="predicted"/>
<dbReference type="AlphaFoldDB" id="A0A2T9YNI4"/>
<keyword evidence="1" id="KW-0479">Metal-binding</keyword>
<dbReference type="Gene3D" id="4.10.60.10">
    <property type="entry name" value="Zinc finger, CCHC-type"/>
    <property type="match status" value="1"/>
</dbReference>
<sequence>MSDNPVHLTAGQIANAEELLAGKEIEIATLRQQLIDGENSFNGLAEEHSKLESKFNKLFSAYSANESELVKAKQDFESWNRIRLENELALERLKVETATKCEQLAAKEAQLLQKLMEVQSQKSGGVSASGTTTLSNTPKIPAFEGQSISFNRWIHGVDELFTNYPLLNDFQKRILVVDSLKGEARNWYDAEPDGNIDCWDNFRQSLAKQFGGAESLSMALDRIYTLRLTEKSDFNSFIQQVRPAIKIVTGDNSKLAIVMLRKQIDPSIRKYLPENANETFEQFELRLKAQMTEIQSKPARMTADRQSAMEIDPVVAAMKSEENAFINAAQYSSQFNHRFQPVPSRFNGSQFRKPFQRNTNLHSRENTTMTKAQFEEYVRNSVCFNCGQKGHLRSSCPKPPKSARYMNLMLPESLDEEKDKAQ</sequence>
<dbReference type="SUPFAM" id="SSF57756">
    <property type="entry name" value="Retrovirus zinc finger-like domains"/>
    <property type="match status" value="1"/>
</dbReference>
<gene>
    <name evidence="3" type="ORF">BB561_002939</name>
</gene>
<evidence type="ECO:0000256" key="1">
    <source>
        <dbReference type="PROSITE-ProRule" id="PRU00047"/>
    </source>
</evidence>
<dbReference type="GO" id="GO:0003676">
    <property type="term" value="F:nucleic acid binding"/>
    <property type="evidence" value="ECO:0007669"/>
    <property type="project" value="InterPro"/>
</dbReference>
<dbReference type="InterPro" id="IPR036875">
    <property type="entry name" value="Znf_CCHC_sf"/>
</dbReference>
<name>A0A2T9YNI4_9FUNG</name>
<keyword evidence="1" id="KW-0863">Zinc-finger</keyword>
<accession>A0A2T9YNI4</accession>
<dbReference type="EMBL" id="MBFR01000108">
    <property type="protein sequence ID" value="PVU93925.1"/>
    <property type="molecule type" value="Genomic_DNA"/>
</dbReference>
<dbReference type="SMART" id="SM00343">
    <property type="entry name" value="ZnF_C2HC"/>
    <property type="match status" value="1"/>
</dbReference>
<reference evidence="3 4" key="1">
    <citation type="journal article" date="2018" name="MBio">
        <title>Comparative Genomics Reveals the Core Gene Toolbox for the Fungus-Insect Symbiosis.</title>
        <authorList>
            <person name="Wang Y."/>
            <person name="Stata M."/>
            <person name="Wang W."/>
            <person name="Stajich J.E."/>
            <person name="White M.M."/>
            <person name="Moncalvo J.M."/>
        </authorList>
    </citation>
    <scope>NUCLEOTIDE SEQUENCE [LARGE SCALE GENOMIC DNA]</scope>
    <source>
        <strain evidence="3 4">SWE-8-4</strain>
    </source>
</reference>
<keyword evidence="4" id="KW-1185">Reference proteome</keyword>
<feature type="domain" description="CCHC-type" evidence="2">
    <location>
        <begin position="383"/>
        <end position="398"/>
    </location>
</feature>
<dbReference type="OrthoDB" id="5533480at2759"/>
<dbReference type="Pfam" id="PF00098">
    <property type="entry name" value="zf-CCHC"/>
    <property type="match status" value="1"/>
</dbReference>
<dbReference type="GO" id="GO:0008270">
    <property type="term" value="F:zinc ion binding"/>
    <property type="evidence" value="ECO:0007669"/>
    <property type="project" value="UniProtKB-KW"/>
</dbReference>
<dbReference type="PROSITE" id="PS50158">
    <property type="entry name" value="ZF_CCHC"/>
    <property type="match status" value="1"/>
</dbReference>
<evidence type="ECO:0000313" key="4">
    <source>
        <dbReference type="Proteomes" id="UP000245383"/>
    </source>
</evidence>
<evidence type="ECO:0000313" key="3">
    <source>
        <dbReference type="EMBL" id="PVU93925.1"/>
    </source>
</evidence>
<organism evidence="3 4">
    <name type="scientific">Smittium simulii</name>
    <dbReference type="NCBI Taxonomy" id="133385"/>
    <lineage>
        <taxon>Eukaryota</taxon>
        <taxon>Fungi</taxon>
        <taxon>Fungi incertae sedis</taxon>
        <taxon>Zoopagomycota</taxon>
        <taxon>Kickxellomycotina</taxon>
        <taxon>Harpellomycetes</taxon>
        <taxon>Harpellales</taxon>
        <taxon>Legeriomycetaceae</taxon>
        <taxon>Smittium</taxon>
    </lineage>
</organism>
<evidence type="ECO:0000259" key="2">
    <source>
        <dbReference type="PROSITE" id="PS50158"/>
    </source>
</evidence>